<gene>
    <name evidence="1" type="ORF">MM171B00786_0013</name>
</gene>
<dbReference type="EMBL" id="MT143839">
    <property type="protein sequence ID" value="QJB03328.1"/>
    <property type="molecule type" value="Genomic_DNA"/>
</dbReference>
<organism evidence="1">
    <name type="scientific">viral metagenome</name>
    <dbReference type="NCBI Taxonomy" id="1070528"/>
    <lineage>
        <taxon>unclassified sequences</taxon>
        <taxon>metagenomes</taxon>
        <taxon>organismal metagenomes</taxon>
    </lineage>
</organism>
<protein>
    <submittedName>
        <fullName evidence="1">Uncharacterized protein</fullName>
    </submittedName>
</protein>
<sequence length="136" mass="15904">MDNKPKSFYNSVIKLLTVFVDLAASDDEAKTKLNNQLQEKFFTNVFSEILSDTQLDQIKKDQIKNLFDQEGEKKIEIEEALETLKKIEEILGEEYLGEKLSKEYSNFVIEIIKTIDSVLEGERKEKFKKWLAQEFS</sequence>
<proteinExistence type="predicted"/>
<reference evidence="1" key="1">
    <citation type="submission" date="2020-03" db="EMBL/GenBank/DDBJ databases">
        <title>The deep terrestrial virosphere.</title>
        <authorList>
            <person name="Holmfeldt K."/>
            <person name="Nilsson E."/>
            <person name="Simone D."/>
            <person name="Lopez-Fernandez M."/>
            <person name="Wu X."/>
            <person name="de Brujin I."/>
            <person name="Lundin D."/>
            <person name="Andersson A."/>
            <person name="Bertilsson S."/>
            <person name="Dopson M."/>
        </authorList>
    </citation>
    <scope>NUCLEOTIDE SEQUENCE</scope>
    <source>
        <strain evidence="1">MM171B00786</strain>
    </source>
</reference>
<name>A0A6M3M7V3_9ZZZZ</name>
<evidence type="ECO:0000313" key="1">
    <source>
        <dbReference type="EMBL" id="QJB03328.1"/>
    </source>
</evidence>
<dbReference type="AlphaFoldDB" id="A0A6M3M7V3"/>
<accession>A0A6M3M7V3</accession>